<comment type="subcellular location">
    <subcellularLocation>
        <location evidence="1">Membrane</location>
        <topology evidence="1">Multi-pass membrane protein</topology>
    </subcellularLocation>
</comment>
<dbReference type="InParanoid" id="E4X5T7"/>
<feature type="domain" description="J" evidence="8">
    <location>
        <begin position="14"/>
        <end position="84"/>
    </location>
</feature>
<evidence type="ECO:0000259" key="8">
    <source>
        <dbReference type="PROSITE" id="PS50076"/>
    </source>
</evidence>
<sequence length="320" mass="38333">MEALVEGIYCGTETCYEVLDVPPEATDKEIKNAYKKLAKENHPDRFSSQDLSDGERKDLDIKFQRIAKAYETLKSEKETYDDFLLHPEEYYHLYYQYYRSKFVSPSIDMRLVVLVLASAISSIQWIGWQSNYRNAIDYMASVDKYRLAAKREAEERGLIGNKKQNRGKSQMEIKEEERKHILAIIEEKVDIRGGYQKPVWTDIFLVQLCMYPVFFFRLIKFHVRWYFLFTIGKQPFGEEEKLYLMKSHLSPQSNTQWEEMLDKHRDVFFKRGLWIKSHAEEYIKEQEEKEREEKANSSKWKQYRRFMKSEAAKQSITFDD</sequence>
<evidence type="ECO:0000256" key="1">
    <source>
        <dbReference type="ARBA" id="ARBA00004141"/>
    </source>
</evidence>
<dbReference type="InterPro" id="IPR036869">
    <property type="entry name" value="J_dom_sf"/>
</dbReference>
<keyword evidence="3" id="KW-1133">Transmembrane helix</keyword>
<dbReference type="SMART" id="SM00271">
    <property type="entry name" value="DnaJ"/>
    <property type="match status" value="1"/>
</dbReference>
<dbReference type="Proteomes" id="UP000011014">
    <property type="component" value="Unassembled WGS sequence"/>
</dbReference>
<dbReference type="GO" id="GO:0006457">
    <property type="term" value="P:protein folding"/>
    <property type="evidence" value="ECO:0007669"/>
    <property type="project" value="InterPro"/>
</dbReference>
<dbReference type="PANTHER" id="PTHR44176">
    <property type="entry name" value="DNAJ HOMOLOG SUBFAMILY C MEMBER 25"/>
    <property type="match status" value="1"/>
</dbReference>
<proteinExistence type="inferred from homology"/>
<keyword evidence="11" id="KW-1185">Reference proteome</keyword>
<evidence type="ECO:0000256" key="7">
    <source>
        <dbReference type="ARBA" id="ARBA00024246"/>
    </source>
</evidence>
<dbReference type="GO" id="GO:0005789">
    <property type="term" value="C:endoplasmic reticulum membrane"/>
    <property type="evidence" value="ECO:0007669"/>
    <property type="project" value="TreeGrafter"/>
</dbReference>
<evidence type="ECO:0000256" key="6">
    <source>
        <dbReference type="ARBA" id="ARBA00024193"/>
    </source>
</evidence>
<gene>
    <name evidence="9" type="ORF">GSOID_T00002696001</name>
    <name evidence="10" type="ORF">GSOID_T00021839001</name>
</gene>
<evidence type="ECO:0000256" key="4">
    <source>
        <dbReference type="ARBA" id="ARBA00023136"/>
    </source>
</evidence>
<keyword evidence="2" id="KW-0812">Transmembrane</keyword>
<dbReference type="OrthoDB" id="270167at2759"/>
<evidence type="ECO:0000256" key="3">
    <source>
        <dbReference type="ARBA" id="ARBA00022989"/>
    </source>
</evidence>
<evidence type="ECO:0000313" key="9">
    <source>
        <dbReference type="EMBL" id="CBY07706.1"/>
    </source>
</evidence>
<dbReference type="InterPro" id="IPR001623">
    <property type="entry name" value="DnaJ_domain"/>
</dbReference>
<dbReference type="EMBL" id="FN654455">
    <property type="protein sequence ID" value="CBY43784.1"/>
    <property type="molecule type" value="Genomic_DNA"/>
</dbReference>
<organism evidence="9">
    <name type="scientific">Oikopleura dioica</name>
    <name type="common">Tunicate</name>
    <dbReference type="NCBI Taxonomy" id="34765"/>
    <lineage>
        <taxon>Eukaryota</taxon>
        <taxon>Metazoa</taxon>
        <taxon>Chordata</taxon>
        <taxon>Tunicata</taxon>
        <taxon>Appendicularia</taxon>
        <taxon>Copelata</taxon>
        <taxon>Oikopleuridae</taxon>
        <taxon>Oikopleura</taxon>
    </lineage>
</organism>
<dbReference type="InterPro" id="IPR044632">
    <property type="entry name" value="DNAJC25-like"/>
</dbReference>
<dbReference type="FunCoup" id="E4X5T7">
    <property type="interactions" value="37"/>
</dbReference>
<dbReference type="EMBL" id="FN653026">
    <property type="protein sequence ID" value="CBY07706.1"/>
    <property type="molecule type" value="Genomic_DNA"/>
</dbReference>
<evidence type="ECO:0000313" key="10">
    <source>
        <dbReference type="EMBL" id="CBY43784.1"/>
    </source>
</evidence>
<evidence type="ECO:0000313" key="11">
    <source>
        <dbReference type="Proteomes" id="UP000001307"/>
    </source>
</evidence>
<keyword evidence="5" id="KW-0143">Chaperone</keyword>
<reference evidence="9" key="1">
    <citation type="journal article" date="2010" name="Science">
        <title>Plasticity of animal genome architecture unmasked by rapid evolution of a pelagic tunicate.</title>
        <authorList>
            <person name="Denoeud F."/>
            <person name="Henriet S."/>
            <person name="Mungpakdee S."/>
            <person name="Aury J.M."/>
            <person name="Da Silva C."/>
            <person name="Brinkmann H."/>
            <person name="Mikhaleva J."/>
            <person name="Olsen L.C."/>
            <person name="Jubin C."/>
            <person name="Canestro C."/>
            <person name="Bouquet J.M."/>
            <person name="Danks G."/>
            <person name="Poulain J."/>
            <person name="Campsteijn C."/>
            <person name="Adamski M."/>
            <person name="Cross I."/>
            <person name="Yadetie F."/>
            <person name="Muffato M."/>
            <person name="Louis A."/>
            <person name="Butcher S."/>
            <person name="Tsagkogeorga G."/>
            <person name="Konrad A."/>
            <person name="Singh S."/>
            <person name="Jensen M.F."/>
            <person name="Cong E.H."/>
            <person name="Eikeseth-Otteraa H."/>
            <person name="Noel B."/>
            <person name="Anthouard V."/>
            <person name="Porcel B.M."/>
            <person name="Kachouri-Lafond R."/>
            <person name="Nishino A."/>
            <person name="Ugolini M."/>
            <person name="Chourrout P."/>
            <person name="Nishida H."/>
            <person name="Aasland R."/>
            <person name="Huzurbazar S."/>
            <person name="Westhof E."/>
            <person name="Delsuc F."/>
            <person name="Lehrach H."/>
            <person name="Reinhardt R."/>
            <person name="Weissenbach J."/>
            <person name="Roy S.W."/>
            <person name="Artiguenave F."/>
            <person name="Postlethwait J.H."/>
            <person name="Manak J.R."/>
            <person name="Thompson E.M."/>
            <person name="Jaillon O."/>
            <person name="Du Pasquier L."/>
            <person name="Boudinot P."/>
            <person name="Liberles D.A."/>
            <person name="Volff J.N."/>
            <person name="Philippe H."/>
            <person name="Lenhard B."/>
            <person name="Roest Crollius H."/>
            <person name="Wincker P."/>
            <person name="Chourrout D."/>
        </authorList>
    </citation>
    <scope>NUCLEOTIDE SEQUENCE [LARGE SCALE GENOMIC DNA]</scope>
</reference>
<dbReference type="SUPFAM" id="SSF46565">
    <property type="entry name" value="Chaperone J-domain"/>
    <property type="match status" value="1"/>
</dbReference>
<dbReference type="PRINTS" id="PR00625">
    <property type="entry name" value="JDOMAIN"/>
</dbReference>
<dbReference type="CDD" id="cd06257">
    <property type="entry name" value="DnaJ"/>
    <property type="match status" value="1"/>
</dbReference>
<evidence type="ECO:0000256" key="5">
    <source>
        <dbReference type="ARBA" id="ARBA00023186"/>
    </source>
</evidence>
<dbReference type="PROSITE" id="PS50076">
    <property type="entry name" value="DNAJ_2"/>
    <property type="match status" value="1"/>
</dbReference>
<dbReference type="Pfam" id="PF00226">
    <property type="entry name" value="DnaJ"/>
    <property type="match status" value="1"/>
</dbReference>
<name>E4X5T7_OIKDI</name>
<comment type="similarity">
    <text evidence="6">Belongs to the DNAJC25 family.</text>
</comment>
<keyword evidence="4" id="KW-0472">Membrane</keyword>
<dbReference type="Gene3D" id="1.10.287.110">
    <property type="entry name" value="DnaJ domain"/>
    <property type="match status" value="1"/>
</dbReference>
<dbReference type="Proteomes" id="UP000001307">
    <property type="component" value="Unassembled WGS sequence"/>
</dbReference>
<evidence type="ECO:0000256" key="2">
    <source>
        <dbReference type="ARBA" id="ARBA00022692"/>
    </source>
</evidence>
<protein>
    <recommendedName>
        <fullName evidence="7">DnaJ homolog subfamily C member 25</fullName>
    </recommendedName>
</protein>
<accession>E4X5T7</accession>
<dbReference type="AlphaFoldDB" id="E4X5T7"/>
<dbReference type="PANTHER" id="PTHR44176:SF1">
    <property type="entry name" value="DNAJ HOMOLOG SUBFAMILY C MEMBER 25"/>
    <property type="match status" value="1"/>
</dbReference>